<comment type="caution">
    <text evidence="3">The sequence shown here is derived from an EMBL/GenBank/DDBJ whole genome shotgun (WGS) entry which is preliminary data.</text>
</comment>
<organism evidence="3 4">
    <name type="scientific">Natranaerobius trueperi</name>
    <dbReference type="NCBI Taxonomy" id="759412"/>
    <lineage>
        <taxon>Bacteria</taxon>
        <taxon>Bacillati</taxon>
        <taxon>Bacillota</taxon>
        <taxon>Clostridia</taxon>
        <taxon>Natranaerobiales</taxon>
        <taxon>Natranaerobiaceae</taxon>
        <taxon>Natranaerobius</taxon>
    </lineage>
</organism>
<evidence type="ECO:0000259" key="2">
    <source>
        <dbReference type="Pfam" id="PF12945"/>
    </source>
</evidence>
<dbReference type="Proteomes" id="UP000214588">
    <property type="component" value="Unassembled WGS sequence"/>
</dbReference>
<evidence type="ECO:0000313" key="4">
    <source>
        <dbReference type="Proteomes" id="UP000214588"/>
    </source>
</evidence>
<gene>
    <name evidence="3" type="ORF">CDO51_04110</name>
</gene>
<evidence type="ECO:0000259" key="1">
    <source>
        <dbReference type="Pfam" id="PF07238"/>
    </source>
</evidence>
<dbReference type="Pfam" id="PF12945">
    <property type="entry name" value="PilZNR"/>
    <property type="match status" value="1"/>
</dbReference>
<dbReference type="AlphaFoldDB" id="A0A226C1D5"/>
<dbReference type="GO" id="GO:0035438">
    <property type="term" value="F:cyclic-di-GMP binding"/>
    <property type="evidence" value="ECO:0007669"/>
    <property type="project" value="InterPro"/>
</dbReference>
<keyword evidence="4" id="KW-1185">Reference proteome</keyword>
<dbReference type="OrthoDB" id="9783080at2"/>
<evidence type="ECO:0000313" key="3">
    <source>
        <dbReference type="EMBL" id="OWZ84249.1"/>
    </source>
</evidence>
<dbReference type="InterPro" id="IPR009875">
    <property type="entry name" value="PilZ_domain"/>
</dbReference>
<dbReference type="InterPro" id="IPR009926">
    <property type="entry name" value="T3SS_YcgR_PilZN"/>
</dbReference>
<dbReference type="Pfam" id="PF07238">
    <property type="entry name" value="PilZ"/>
    <property type="match status" value="1"/>
</dbReference>
<reference evidence="3 4" key="1">
    <citation type="submission" date="2017-06" db="EMBL/GenBank/DDBJ databases">
        <title>Draft Genome Sequence of Natranaerobius trueperi halophilic, alkalithermophilic bacteria from soda lakes.</title>
        <authorList>
            <person name="Zhao B."/>
        </authorList>
    </citation>
    <scope>NUCLEOTIDE SEQUENCE [LARGE SCALE GENOMIC DNA]</scope>
    <source>
        <strain evidence="3 4">DSM 18760</strain>
    </source>
</reference>
<proteinExistence type="predicted"/>
<sequence length="224" mass="25972">MFKVGLSAKIHIDGKDYSSHIEDLNSDVIYFATPIEKGRIIYLFEGKNVNIYITHKGAVYNFGGEVLEVTTTPTPLFKVKRPEKLHKIQRRQFFRLEKKQEVEFKILDDNCKEEISQTKLAHALDISGGGLKLATEEIIPVESYLELNLKLDIEEGSKRSTEEITCFGRIVHTKKIETTKVRIYHYGVEFLSLPQDKQDKIVRFIFSEQMKLRSKGRFSNEKQE</sequence>
<dbReference type="Gene3D" id="2.40.10.220">
    <property type="entry name" value="predicted glycosyltransferase like domains"/>
    <property type="match status" value="1"/>
</dbReference>
<feature type="domain" description="Type III secretion system flagellar brake protein YcgR PilZN" evidence="2">
    <location>
        <begin position="3"/>
        <end position="82"/>
    </location>
</feature>
<dbReference type="EMBL" id="NIQC01000006">
    <property type="protein sequence ID" value="OWZ84249.1"/>
    <property type="molecule type" value="Genomic_DNA"/>
</dbReference>
<dbReference type="RefSeq" id="WP_089023034.1">
    <property type="nucleotide sequence ID" value="NZ_NIQC01000006.1"/>
</dbReference>
<evidence type="ECO:0008006" key="5">
    <source>
        <dbReference type="Google" id="ProtNLM"/>
    </source>
</evidence>
<feature type="domain" description="PilZ" evidence="1">
    <location>
        <begin position="89"/>
        <end position="206"/>
    </location>
</feature>
<protein>
    <recommendedName>
        <fullName evidence="5">Pilus assembly protein PilZ</fullName>
    </recommendedName>
</protein>
<name>A0A226C1D5_9FIRM</name>
<accession>A0A226C1D5</accession>